<protein>
    <submittedName>
        <fullName evidence="1">Uncharacterized protein</fullName>
    </submittedName>
</protein>
<evidence type="ECO:0000313" key="1">
    <source>
        <dbReference type="EMBL" id="GBM27752.1"/>
    </source>
</evidence>
<dbReference type="EMBL" id="BGPR01000593">
    <property type="protein sequence ID" value="GBM27752.1"/>
    <property type="molecule type" value="Genomic_DNA"/>
</dbReference>
<dbReference type="AlphaFoldDB" id="A0A4Y2EF29"/>
<gene>
    <name evidence="1" type="ORF">AVEN_25368_1</name>
</gene>
<proteinExistence type="predicted"/>
<reference evidence="1 2" key="1">
    <citation type="journal article" date="2019" name="Sci. Rep.">
        <title>Orb-weaving spider Araneus ventricosus genome elucidates the spidroin gene catalogue.</title>
        <authorList>
            <person name="Kono N."/>
            <person name="Nakamura H."/>
            <person name="Ohtoshi R."/>
            <person name="Moran D.A.P."/>
            <person name="Shinohara A."/>
            <person name="Yoshida Y."/>
            <person name="Fujiwara M."/>
            <person name="Mori M."/>
            <person name="Tomita M."/>
            <person name="Arakawa K."/>
        </authorList>
    </citation>
    <scope>NUCLEOTIDE SEQUENCE [LARGE SCALE GENOMIC DNA]</scope>
</reference>
<keyword evidence="2" id="KW-1185">Reference proteome</keyword>
<name>A0A4Y2EF29_ARAVE</name>
<dbReference type="OrthoDB" id="6781406at2759"/>
<sequence>MTDILNAYHNSSRPLKPNEELYLPPHISDLKTERNRSKKVWQRSRDSVSKNIYNIAQARFRAAVTDFNQISYTNEIEQLNVYHGSLWRRTKCLKTK</sequence>
<organism evidence="1 2">
    <name type="scientific">Araneus ventricosus</name>
    <name type="common">Orbweaver spider</name>
    <name type="synonym">Epeira ventricosa</name>
    <dbReference type="NCBI Taxonomy" id="182803"/>
    <lineage>
        <taxon>Eukaryota</taxon>
        <taxon>Metazoa</taxon>
        <taxon>Ecdysozoa</taxon>
        <taxon>Arthropoda</taxon>
        <taxon>Chelicerata</taxon>
        <taxon>Arachnida</taxon>
        <taxon>Araneae</taxon>
        <taxon>Araneomorphae</taxon>
        <taxon>Entelegynae</taxon>
        <taxon>Araneoidea</taxon>
        <taxon>Araneidae</taxon>
        <taxon>Araneus</taxon>
    </lineage>
</organism>
<accession>A0A4Y2EF29</accession>
<comment type="caution">
    <text evidence="1">The sequence shown here is derived from an EMBL/GenBank/DDBJ whole genome shotgun (WGS) entry which is preliminary data.</text>
</comment>
<evidence type="ECO:0000313" key="2">
    <source>
        <dbReference type="Proteomes" id="UP000499080"/>
    </source>
</evidence>
<dbReference type="Proteomes" id="UP000499080">
    <property type="component" value="Unassembled WGS sequence"/>
</dbReference>